<evidence type="ECO:0000313" key="2">
    <source>
        <dbReference type="Proteomes" id="UP000326837"/>
    </source>
</evidence>
<dbReference type="RefSeq" id="WP_152100541.1">
    <property type="nucleotide sequence ID" value="NZ_AP021861.1"/>
</dbReference>
<evidence type="ECO:0008006" key="3">
    <source>
        <dbReference type="Google" id="ProtNLM"/>
    </source>
</evidence>
<sequence length="370" mass="40826">MSNSDSSLNRRAFTKQAAAGSLAALAAPAILSAAKTDSKRPIVGVGEHQYEVDHQWAKLPEKFTWQTTHNVAVGSDGSVYVIHEGRANQPEHPSIFVFDPQGNYIRSFGSQFQGGGHGLDLRKEGNDEFVYATAYHAKRSFAKLTPEGETVWHKFAPMESKRYAEGEDKPPVKDNPWGRDRFLPTNFAFLPDGGFYLADGYGGYCMHRYDADGNWKSSFGKLSEGEKPADGTFNTPHGVWIDARGAEPLVVVADRANARLQWFTLDGEHRRTQDGFLLPANVDSQGELLLVPDLVGRVTLLNGKNEVIAHLGDDSERMKADESKAIRGDESKWVDGKFVHPHDACFDADGNIYVTEWVGTGRVSKLTKVS</sequence>
<dbReference type="Proteomes" id="UP000326837">
    <property type="component" value="Chromosome"/>
</dbReference>
<dbReference type="InterPro" id="IPR006311">
    <property type="entry name" value="TAT_signal"/>
</dbReference>
<dbReference type="PANTHER" id="PTHR24104">
    <property type="entry name" value="E3 UBIQUITIN-PROTEIN LIGASE NHLRC1-RELATED"/>
    <property type="match status" value="1"/>
</dbReference>
<evidence type="ECO:0000313" key="1">
    <source>
        <dbReference type="EMBL" id="BBO35089.1"/>
    </source>
</evidence>
<dbReference type="PANTHER" id="PTHR24104:SF25">
    <property type="entry name" value="PROTEIN LIN-41"/>
    <property type="match status" value="1"/>
</dbReference>
<dbReference type="Gene3D" id="2.120.10.30">
    <property type="entry name" value="TolB, C-terminal domain"/>
    <property type="match status" value="1"/>
</dbReference>
<dbReference type="KEGG" id="lpav:PLANPX_4701"/>
<organism evidence="1 2">
    <name type="scientific">Lacipirellula parvula</name>
    <dbReference type="NCBI Taxonomy" id="2650471"/>
    <lineage>
        <taxon>Bacteria</taxon>
        <taxon>Pseudomonadati</taxon>
        <taxon>Planctomycetota</taxon>
        <taxon>Planctomycetia</taxon>
        <taxon>Pirellulales</taxon>
        <taxon>Lacipirellulaceae</taxon>
        <taxon>Lacipirellula</taxon>
    </lineage>
</organism>
<keyword evidence="2" id="KW-1185">Reference proteome</keyword>
<dbReference type="EMBL" id="AP021861">
    <property type="protein sequence ID" value="BBO35089.1"/>
    <property type="molecule type" value="Genomic_DNA"/>
</dbReference>
<accession>A0A5K7XP46</accession>
<protein>
    <recommendedName>
        <fullName evidence="3">NHL repeat protein</fullName>
    </recommendedName>
</protein>
<dbReference type="SUPFAM" id="SSF101898">
    <property type="entry name" value="NHL repeat"/>
    <property type="match status" value="1"/>
</dbReference>
<dbReference type="AlphaFoldDB" id="A0A5K7XP46"/>
<gene>
    <name evidence="1" type="ORF">PLANPX_4701</name>
</gene>
<dbReference type="PROSITE" id="PS51318">
    <property type="entry name" value="TAT"/>
    <property type="match status" value="1"/>
</dbReference>
<name>A0A5K7XP46_9BACT</name>
<dbReference type="InterPro" id="IPR050952">
    <property type="entry name" value="TRIM-NHL_E3_ligases"/>
</dbReference>
<reference evidence="2" key="1">
    <citation type="submission" date="2019-10" db="EMBL/GenBank/DDBJ databases">
        <title>Lacipirellula parvula gen. nov., sp. nov., representing a lineage of planctomycetes widespread in freshwater anoxic habitats, and description of the family Lacipirellulaceae.</title>
        <authorList>
            <person name="Dedysh S.N."/>
            <person name="Kulichevskaya I.S."/>
            <person name="Beletsky A.V."/>
            <person name="Rakitin A.L."/>
            <person name="Mardanov A.V."/>
            <person name="Ivanova A.A."/>
            <person name="Saltykova V.X."/>
            <person name="Rijpstra W.I.C."/>
            <person name="Sinninghe Damste J.S."/>
            <person name="Ravin N.V."/>
        </authorList>
    </citation>
    <scope>NUCLEOTIDE SEQUENCE [LARGE SCALE GENOMIC DNA]</scope>
    <source>
        <strain evidence="2">PX69</strain>
    </source>
</reference>
<proteinExistence type="predicted"/>
<dbReference type="GO" id="GO:0008270">
    <property type="term" value="F:zinc ion binding"/>
    <property type="evidence" value="ECO:0007669"/>
    <property type="project" value="UniProtKB-KW"/>
</dbReference>
<dbReference type="InterPro" id="IPR011042">
    <property type="entry name" value="6-blade_b-propeller_TolB-like"/>
</dbReference>